<organism evidence="1">
    <name type="scientific">Myoviridae sp. ctshb19</name>
    <dbReference type="NCBI Taxonomy" id="2825194"/>
    <lineage>
        <taxon>Viruses</taxon>
        <taxon>Duplodnaviria</taxon>
        <taxon>Heunggongvirae</taxon>
        <taxon>Uroviricota</taxon>
        <taxon>Caudoviricetes</taxon>
    </lineage>
</organism>
<name>A0A8S5UG95_9CAUD</name>
<reference evidence="1" key="1">
    <citation type="journal article" date="2021" name="Proc. Natl. Acad. Sci. U.S.A.">
        <title>A Catalog of Tens of Thousands of Viruses from Human Metagenomes Reveals Hidden Associations with Chronic Diseases.</title>
        <authorList>
            <person name="Tisza M.J."/>
            <person name="Buck C.B."/>
        </authorList>
    </citation>
    <scope>NUCLEOTIDE SEQUENCE</scope>
    <source>
        <strain evidence="1">Ctshb19</strain>
    </source>
</reference>
<protein>
    <submittedName>
        <fullName evidence="1">Uncharacterized protein</fullName>
    </submittedName>
</protein>
<evidence type="ECO:0000313" key="1">
    <source>
        <dbReference type="EMBL" id="DAF93521.1"/>
    </source>
</evidence>
<accession>A0A8S5UG95</accession>
<sequence length="125" mass="14732">MIRSKIYRQLKQNLPHHVVRRQRGLGIQTFTFEPREGHRKIHYVLTEYRGSLVLGNLNTGLEKSYRADQQEDLLCMLRQVQDRQRKKSYDGSGHGNAKSVRLFWNRLVLCCTRILPVRLNTRSIA</sequence>
<dbReference type="EMBL" id="BK016086">
    <property type="protein sequence ID" value="DAF93521.1"/>
    <property type="molecule type" value="Genomic_DNA"/>
</dbReference>
<proteinExistence type="predicted"/>